<keyword evidence="1" id="KW-0472">Membrane</keyword>
<evidence type="ECO:0000313" key="2">
    <source>
        <dbReference type="EMBL" id="ABL09066.1"/>
    </source>
</evidence>
<keyword evidence="1" id="KW-1133">Transmembrane helix</keyword>
<feature type="transmembrane region" description="Helical" evidence="1">
    <location>
        <begin position="12"/>
        <end position="38"/>
    </location>
</feature>
<proteinExistence type="predicted"/>
<evidence type="ECO:0000256" key="1">
    <source>
        <dbReference type="SAM" id="Phobius"/>
    </source>
</evidence>
<sequence length="50" mass="5700">MPQLSPALGLLMFMSCFFYLGFVIVLISTINLTSIMPFSYTKPKRQLKVL</sequence>
<geneLocation type="mitochondrion" evidence="2"/>
<dbReference type="EMBL" id="DQ991935">
    <property type="protein sequence ID" value="ABL09066.1"/>
    <property type="molecule type" value="Genomic_DNA"/>
</dbReference>
<dbReference type="AlphaFoldDB" id="E6Y1B3"/>
<protein>
    <submittedName>
        <fullName evidence="2">ATP synthase F0 subunit 8</fullName>
    </submittedName>
</protein>
<accession>E6Y1B3</accession>
<reference evidence="2" key="1">
    <citation type="journal article" date="2011" name="Mar. Genomics">
        <title>Crawling through time: Transition of snails to slugs dating back to the Paleozoic, based on mitochondrial phylogenomics.</title>
        <authorList>
            <person name="Medina M."/>
            <person name="Lal S."/>
            <person name="Valles Y."/>
            <person name="Takaoka T.L."/>
            <person name="Dayrat B.A."/>
            <person name="Boore J.L."/>
            <person name="Gosliner T."/>
        </authorList>
    </citation>
    <scope>NUCLEOTIDE SEQUENCE</scope>
</reference>
<keyword evidence="1" id="KW-0812">Transmembrane</keyword>
<name>E6Y1B3_9GAST</name>
<gene>
    <name evidence="2" type="primary">ATP8</name>
</gene>
<organism evidence="2">
    <name type="scientific">Odontoglaja guamensis</name>
    <dbReference type="NCBI Taxonomy" id="259595"/>
    <lineage>
        <taxon>Eukaryota</taxon>
        <taxon>Metazoa</taxon>
        <taxon>Spiralia</taxon>
        <taxon>Lophotrochozoa</taxon>
        <taxon>Mollusca</taxon>
        <taxon>Gastropoda</taxon>
        <taxon>Heterobranchia</taxon>
        <taxon>Euthyneura</taxon>
        <taxon>Tectipleura</taxon>
        <taxon>Cephalaspidea</taxon>
        <taxon>Philinoidea</taxon>
        <taxon>Aglajidae</taxon>
        <taxon>Odontoglaja</taxon>
    </lineage>
</organism>
<keyword evidence="2" id="KW-0496">Mitochondrion</keyword>